<gene>
    <name evidence="2" type="ORF">CORMATOL_02061</name>
</gene>
<dbReference type="EMBL" id="ACEB01000029">
    <property type="protein sequence ID" value="EEG26435.1"/>
    <property type="molecule type" value="Genomic_DNA"/>
</dbReference>
<dbReference type="AlphaFoldDB" id="C0E4Y6"/>
<sequence>MSFEQLECDAHRKDRRDPGRSNIQAINYSAQDNVRPVILKHYFSNG</sequence>
<dbReference type="HOGENOM" id="CLU_3182620_0_0_11"/>
<evidence type="ECO:0000256" key="1">
    <source>
        <dbReference type="SAM" id="MobiDB-lite"/>
    </source>
</evidence>
<reference evidence="2 3" key="1">
    <citation type="submission" date="2009-01" db="EMBL/GenBank/DDBJ databases">
        <authorList>
            <person name="Fulton L."/>
            <person name="Clifton S."/>
            <person name="Chinwalla A.T."/>
            <person name="Mitreva M."/>
            <person name="Sodergren E."/>
            <person name="Weinstock G."/>
            <person name="Clifton S."/>
            <person name="Dooling D.J."/>
            <person name="Fulton B."/>
            <person name="Minx P."/>
            <person name="Pepin K.H."/>
            <person name="Johnson M."/>
            <person name="Bhonagiri V."/>
            <person name="Nash W.E."/>
            <person name="Mardis E.R."/>
            <person name="Wilson R.K."/>
        </authorList>
    </citation>
    <scope>NUCLEOTIDE SEQUENCE [LARGE SCALE GENOMIC DNA]</scope>
    <source>
        <strain evidence="2 3">ATCC 33806</strain>
    </source>
</reference>
<feature type="region of interest" description="Disordered" evidence="1">
    <location>
        <begin position="1"/>
        <end position="23"/>
    </location>
</feature>
<organism evidence="2 3">
    <name type="scientific">Corynebacterium matruchotii ATCC 33806</name>
    <dbReference type="NCBI Taxonomy" id="566549"/>
    <lineage>
        <taxon>Bacteria</taxon>
        <taxon>Bacillati</taxon>
        <taxon>Actinomycetota</taxon>
        <taxon>Actinomycetes</taxon>
        <taxon>Mycobacteriales</taxon>
        <taxon>Corynebacteriaceae</taxon>
        <taxon>Corynebacterium</taxon>
    </lineage>
</organism>
<evidence type="ECO:0000313" key="2">
    <source>
        <dbReference type="EMBL" id="EEG26435.1"/>
    </source>
</evidence>
<name>C0E4Y6_9CORY</name>
<comment type="caution">
    <text evidence="2">The sequence shown here is derived from an EMBL/GenBank/DDBJ whole genome shotgun (WGS) entry which is preliminary data.</text>
</comment>
<feature type="compositionally biased region" description="Basic and acidic residues" evidence="1">
    <location>
        <begin position="8"/>
        <end position="19"/>
    </location>
</feature>
<dbReference type="Proteomes" id="UP000006247">
    <property type="component" value="Unassembled WGS sequence"/>
</dbReference>
<protein>
    <submittedName>
        <fullName evidence="2">Uncharacterized protein</fullName>
    </submittedName>
</protein>
<accession>C0E4Y6</accession>
<proteinExistence type="predicted"/>
<evidence type="ECO:0000313" key="3">
    <source>
        <dbReference type="Proteomes" id="UP000006247"/>
    </source>
</evidence>